<evidence type="ECO:0000256" key="4">
    <source>
        <dbReference type="ARBA" id="ARBA00022840"/>
    </source>
</evidence>
<evidence type="ECO:0000256" key="1">
    <source>
        <dbReference type="ARBA" id="ARBA00009104"/>
    </source>
</evidence>
<dbReference type="EMBL" id="BAAANO010000013">
    <property type="protein sequence ID" value="GAA2005318.1"/>
    <property type="molecule type" value="Genomic_DNA"/>
</dbReference>
<organism evidence="9 10">
    <name type="scientific">Brevibacterium samyangense</name>
    <dbReference type="NCBI Taxonomy" id="366888"/>
    <lineage>
        <taxon>Bacteria</taxon>
        <taxon>Bacillati</taxon>
        <taxon>Actinomycetota</taxon>
        <taxon>Actinomycetes</taxon>
        <taxon>Micrococcales</taxon>
        <taxon>Brevibacteriaceae</taxon>
        <taxon>Brevibacterium</taxon>
    </lineage>
</organism>
<comment type="caution">
    <text evidence="9">The sequence shown here is derived from an EMBL/GenBank/DDBJ whole genome shotgun (WGS) entry which is preliminary data.</text>
</comment>
<evidence type="ECO:0000313" key="10">
    <source>
        <dbReference type="Proteomes" id="UP001500755"/>
    </source>
</evidence>
<dbReference type="Gene3D" id="3.40.50.300">
    <property type="entry name" value="P-loop containing nucleotide triphosphate hydrolases"/>
    <property type="match status" value="1"/>
</dbReference>
<evidence type="ECO:0000256" key="3">
    <source>
        <dbReference type="ARBA" id="ARBA00022741"/>
    </source>
</evidence>
<dbReference type="Proteomes" id="UP001500755">
    <property type="component" value="Unassembled WGS sequence"/>
</dbReference>
<keyword evidence="3" id="KW-0547">Nucleotide-binding</keyword>
<gene>
    <name evidence="9" type="ORF">GCM10009755_13680</name>
</gene>
<keyword evidence="4" id="KW-0067">ATP-binding</keyword>
<evidence type="ECO:0000256" key="2">
    <source>
        <dbReference type="ARBA" id="ARBA00011963"/>
    </source>
</evidence>
<evidence type="ECO:0000256" key="5">
    <source>
        <dbReference type="ARBA" id="ARBA00032897"/>
    </source>
</evidence>
<keyword evidence="10" id="KW-1185">Reference proteome</keyword>
<dbReference type="InterPro" id="IPR010488">
    <property type="entry name" value="Zeta_toxin_domain"/>
</dbReference>
<comment type="similarity">
    <text evidence="1">Belongs to the zeta toxin family.</text>
</comment>
<feature type="domain" description="Zeta toxin" evidence="8">
    <location>
        <begin position="4"/>
        <end position="113"/>
    </location>
</feature>
<protein>
    <recommendedName>
        <fullName evidence="5">UDP-N-acetylglucosamine kinase</fullName>
        <ecNumber evidence="2">2.7.1.176</ecNumber>
    </recommendedName>
    <alternativeName>
        <fullName evidence="5">UDP-N-acetylglucosamine kinase</fullName>
    </alternativeName>
</protein>
<sequence>MSAEYLREQRADVLIETTLRSPDAMASTIASFRQSGYVVELRVVAVPHEVSRLSMIERYTGQVEANGVGRWTPSAAHDEAFARAVTTVERLVASGAVDRFVIEDRAGTVLFDRSYFGIRDDGLQSAGAEAAVAFEGARAVDQMTPTAAQSWIALASEQITRVHELGQRDRDLLATLDRVRTVDAPALAARAYPEDPKRAREVVRELGSSAVGEPPRRGLP</sequence>
<dbReference type="InterPro" id="IPR027417">
    <property type="entry name" value="P-loop_NTPase"/>
</dbReference>
<proteinExistence type="inferred from homology"/>
<evidence type="ECO:0000313" key="9">
    <source>
        <dbReference type="EMBL" id="GAA2005318.1"/>
    </source>
</evidence>
<reference evidence="9 10" key="1">
    <citation type="journal article" date="2019" name="Int. J. Syst. Evol. Microbiol.">
        <title>The Global Catalogue of Microorganisms (GCM) 10K type strain sequencing project: providing services to taxonomists for standard genome sequencing and annotation.</title>
        <authorList>
            <consortium name="The Broad Institute Genomics Platform"/>
            <consortium name="The Broad Institute Genome Sequencing Center for Infectious Disease"/>
            <person name="Wu L."/>
            <person name="Ma J."/>
        </authorList>
    </citation>
    <scope>NUCLEOTIDE SEQUENCE [LARGE SCALE GENOMIC DNA]</scope>
    <source>
        <strain evidence="9 10">JCM 14546</strain>
    </source>
</reference>
<dbReference type="EC" id="2.7.1.176" evidence="2"/>
<feature type="compositionally biased region" description="Basic and acidic residues" evidence="7">
    <location>
        <begin position="193"/>
        <end position="204"/>
    </location>
</feature>
<evidence type="ECO:0000256" key="6">
    <source>
        <dbReference type="ARBA" id="ARBA00048178"/>
    </source>
</evidence>
<name>A0ABN2TCR9_9MICO</name>
<dbReference type="Pfam" id="PF06414">
    <property type="entry name" value="Zeta_toxin"/>
    <property type="match status" value="1"/>
</dbReference>
<comment type="catalytic activity">
    <reaction evidence="6">
        <text>UDP-N-acetyl-alpha-D-glucosamine + ATP = UDP-N-acetyl-alpha-D-glucosamine 3'-phosphate + ADP + H(+)</text>
        <dbReference type="Rhea" id="RHEA:32671"/>
        <dbReference type="ChEBI" id="CHEBI:15378"/>
        <dbReference type="ChEBI" id="CHEBI:30616"/>
        <dbReference type="ChEBI" id="CHEBI:57705"/>
        <dbReference type="ChEBI" id="CHEBI:64353"/>
        <dbReference type="ChEBI" id="CHEBI:456216"/>
        <dbReference type="EC" id="2.7.1.176"/>
    </reaction>
</comment>
<feature type="region of interest" description="Disordered" evidence="7">
    <location>
        <begin position="193"/>
        <end position="220"/>
    </location>
</feature>
<evidence type="ECO:0000256" key="7">
    <source>
        <dbReference type="SAM" id="MobiDB-lite"/>
    </source>
</evidence>
<evidence type="ECO:0000259" key="8">
    <source>
        <dbReference type="Pfam" id="PF06414"/>
    </source>
</evidence>
<accession>A0ABN2TCR9</accession>